<dbReference type="InterPro" id="IPR018750">
    <property type="entry name" value="DUF2306_membrane"/>
</dbReference>
<dbReference type="RefSeq" id="WP_204631128.1">
    <property type="nucleotide sequence ID" value="NZ_BSOC01000003.1"/>
</dbReference>
<keyword evidence="3" id="KW-1185">Reference proteome</keyword>
<comment type="caution">
    <text evidence="2">The sequence shown here is derived from an EMBL/GenBank/DDBJ whole genome shotgun (WGS) entry which is preliminary data.</text>
</comment>
<sequence>MAPSAEKASGRHKAVRTAAAGLPAMRFAAATWWAVAMAGQAAFGAYIVGTYGVATLTGRVATWNRVFPTGYVRDQPLANLIVAVHVLLAAIVACCGGLQLIPALRRHAPWFHRWNGRIYATVAIIVGLAGLVMMAAGRDLVGASQNGNVAINGVLLLACAVLAWQRARAGDFAAHRRWALRLFVLAAGVWLFRIGLASWIAINGGVAGFDPRTMRGPALLALAAGEWIVPLLVLEAYLRAEKARAAAGRYAVATLLVALAALTGFGVYRALIGMWLPLMLS</sequence>
<feature type="transmembrane region" description="Helical" evidence="1">
    <location>
        <begin position="149"/>
        <end position="167"/>
    </location>
</feature>
<accession>A0ABS2KFF8</accession>
<reference evidence="2" key="1">
    <citation type="submission" date="2020-10" db="EMBL/GenBank/DDBJ databases">
        <title>Phylogeny of dyella-like bacteria.</title>
        <authorList>
            <person name="Fu J."/>
        </authorList>
    </citation>
    <scope>NUCLEOTIDE SEQUENCE</scope>
    <source>
        <strain evidence="2">DHON07</strain>
    </source>
</reference>
<protein>
    <submittedName>
        <fullName evidence="2">DUF2306 domain-containing protein</fullName>
    </submittedName>
</protein>
<feature type="transmembrane region" description="Helical" evidence="1">
    <location>
        <begin position="179"/>
        <end position="202"/>
    </location>
</feature>
<keyword evidence="1" id="KW-0472">Membrane</keyword>
<feature type="transmembrane region" description="Helical" evidence="1">
    <location>
        <begin position="218"/>
        <end position="238"/>
    </location>
</feature>
<dbReference type="Proteomes" id="UP001430193">
    <property type="component" value="Unassembled WGS sequence"/>
</dbReference>
<evidence type="ECO:0000313" key="2">
    <source>
        <dbReference type="EMBL" id="MBM7129507.1"/>
    </source>
</evidence>
<keyword evidence="1" id="KW-0812">Transmembrane</keyword>
<feature type="transmembrane region" description="Helical" evidence="1">
    <location>
        <begin position="77"/>
        <end position="98"/>
    </location>
</feature>
<name>A0ABS2KFF8_9GAMM</name>
<evidence type="ECO:0000313" key="3">
    <source>
        <dbReference type="Proteomes" id="UP001430193"/>
    </source>
</evidence>
<proteinExistence type="predicted"/>
<gene>
    <name evidence="2" type="ORF">ISS99_08225</name>
</gene>
<feature type="transmembrane region" description="Helical" evidence="1">
    <location>
        <begin position="118"/>
        <end position="137"/>
    </location>
</feature>
<keyword evidence="1" id="KW-1133">Transmembrane helix</keyword>
<feature type="transmembrane region" description="Helical" evidence="1">
    <location>
        <begin position="32"/>
        <end position="57"/>
    </location>
</feature>
<feature type="transmembrane region" description="Helical" evidence="1">
    <location>
        <begin position="250"/>
        <end position="271"/>
    </location>
</feature>
<dbReference type="Pfam" id="PF10067">
    <property type="entry name" value="DUF2306"/>
    <property type="match status" value="1"/>
</dbReference>
<dbReference type="EMBL" id="JADIKF010000038">
    <property type="protein sequence ID" value="MBM7129507.1"/>
    <property type="molecule type" value="Genomic_DNA"/>
</dbReference>
<organism evidence="2 3">
    <name type="scientific">Dyella mobilis</name>
    <dbReference type="NCBI Taxonomy" id="1849582"/>
    <lineage>
        <taxon>Bacteria</taxon>
        <taxon>Pseudomonadati</taxon>
        <taxon>Pseudomonadota</taxon>
        <taxon>Gammaproteobacteria</taxon>
        <taxon>Lysobacterales</taxon>
        <taxon>Rhodanobacteraceae</taxon>
        <taxon>Dyella</taxon>
    </lineage>
</organism>
<evidence type="ECO:0000256" key="1">
    <source>
        <dbReference type="SAM" id="Phobius"/>
    </source>
</evidence>